<dbReference type="SMART" id="SM00052">
    <property type="entry name" value="EAL"/>
    <property type="match status" value="1"/>
</dbReference>
<dbReference type="Proteomes" id="UP000028534">
    <property type="component" value="Unassembled WGS sequence"/>
</dbReference>
<dbReference type="CDD" id="cd00130">
    <property type="entry name" value="PAS"/>
    <property type="match status" value="2"/>
</dbReference>
<dbReference type="SMART" id="SM00086">
    <property type="entry name" value="PAC"/>
    <property type="match status" value="3"/>
</dbReference>
<dbReference type="NCBIfam" id="TIGR00229">
    <property type="entry name" value="sensory_box"/>
    <property type="match status" value="2"/>
</dbReference>
<dbReference type="eggNOG" id="COG2202">
    <property type="taxonomic scope" value="Bacteria"/>
</dbReference>
<dbReference type="InterPro" id="IPR035919">
    <property type="entry name" value="EAL_sf"/>
</dbReference>
<dbReference type="Gene3D" id="2.10.70.100">
    <property type="match status" value="1"/>
</dbReference>
<dbReference type="NCBIfam" id="TIGR00254">
    <property type="entry name" value="GGDEF"/>
    <property type="match status" value="1"/>
</dbReference>
<dbReference type="InterPro" id="IPR035965">
    <property type="entry name" value="PAS-like_dom_sf"/>
</dbReference>
<dbReference type="InterPro" id="IPR001610">
    <property type="entry name" value="PAC"/>
</dbReference>
<feature type="domain" description="PAS" evidence="1">
    <location>
        <begin position="159"/>
        <end position="229"/>
    </location>
</feature>
<dbReference type="CDD" id="cd01948">
    <property type="entry name" value="EAL"/>
    <property type="match status" value="1"/>
</dbReference>
<dbReference type="PROSITE" id="PS50883">
    <property type="entry name" value="EAL"/>
    <property type="match status" value="1"/>
</dbReference>
<organism evidence="5 6">
    <name type="scientific">Sphingobium yanoikuyae</name>
    <name type="common">Sphingomonas yanoikuyae</name>
    <dbReference type="NCBI Taxonomy" id="13690"/>
    <lineage>
        <taxon>Bacteria</taxon>
        <taxon>Pseudomonadati</taxon>
        <taxon>Pseudomonadota</taxon>
        <taxon>Alphaproteobacteria</taxon>
        <taxon>Sphingomonadales</taxon>
        <taxon>Sphingomonadaceae</taxon>
        <taxon>Sphingobium</taxon>
    </lineage>
</organism>
<dbReference type="FunFam" id="3.30.450.20:FF:000099">
    <property type="entry name" value="Sensory box sensor histidine kinase"/>
    <property type="match status" value="1"/>
</dbReference>
<dbReference type="AlphaFoldDB" id="A0A084ETD3"/>
<dbReference type="eggNOG" id="COG5001">
    <property type="taxonomic scope" value="Bacteria"/>
</dbReference>
<dbReference type="InterPro" id="IPR000014">
    <property type="entry name" value="PAS"/>
</dbReference>
<dbReference type="PROSITE" id="PS50113">
    <property type="entry name" value="PAC"/>
    <property type="match status" value="2"/>
</dbReference>
<dbReference type="SUPFAM" id="SSF141868">
    <property type="entry name" value="EAL domain-like"/>
    <property type="match status" value="1"/>
</dbReference>
<feature type="domain" description="PAS" evidence="1">
    <location>
        <begin position="285"/>
        <end position="356"/>
    </location>
</feature>
<accession>A0A084ETD3</accession>
<dbReference type="PANTHER" id="PTHR44757:SF2">
    <property type="entry name" value="BIOFILM ARCHITECTURE MAINTENANCE PROTEIN MBAA"/>
    <property type="match status" value="1"/>
</dbReference>
<dbReference type="InterPro" id="IPR052155">
    <property type="entry name" value="Biofilm_reg_signaling"/>
</dbReference>
<dbReference type="SUPFAM" id="SSF55785">
    <property type="entry name" value="PYP-like sensor domain (PAS domain)"/>
    <property type="match status" value="2"/>
</dbReference>
<dbReference type="PANTHER" id="PTHR44757">
    <property type="entry name" value="DIGUANYLATE CYCLASE DGCP"/>
    <property type="match status" value="1"/>
</dbReference>
<dbReference type="Pfam" id="PF00990">
    <property type="entry name" value="GGDEF"/>
    <property type="match status" value="1"/>
</dbReference>
<comment type="caution">
    <text evidence="5">The sequence shown here is derived from an EMBL/GenBank/DDBJ whole genome shotgun (WGS) entry which is preliminary data.</text>
</comment>
<gene>
    <name evidence="5" type="ORF">CP98_00676</name>
</gene>
<dbReference type="Gene3D" id="3.20.20.450">
    <property type="entry name" value="EAL domain"/>
    <property type="match status" value="1"/>
</dbReference>
<sequence>MDRFADRRFADGARELGGPPAHMSSGASVAHRTLSAKIKHVRPPVIHWFADYRGRLLTYWVEGEVRGGGLRMGLMRHGWRKGFDSVDIGIIIRAAAASSQPEPLVVRLRCADGASRWCLLRMTRQAMPAGAWRWYGTVEDMHDRRDKQAELLETALAESREHHRWSVELSPQVPWTATPDGAIEEVGPRWRDLTGSSPEQAMGAGWINALHPDDMDRTLALWRERLQSGDPVDVDYRLRLRDGSYRWMRARAAARRDGRGAIIRWYGTLEDIHNQKLAQQAVAESEEHFRLAVQSARLGIWDYDARSGQRSWSAEFRAMLGLTADAPATTELALSLVHPDDRHKLKAMMDGVAANVLPPHFEATLRVHRADNGALRWIRSTGWATRTEVGQLRRIIVTFLDVTEQRDAEERIRWAATHDPMTRLPNRTLWQGVLEELADQARPTGAGFGLMLFDIDDLKRINDSLGHDAGDALLCGFAERLAAAAPADAVVGRLGGDEFGLIAASLVDSATVQACSQAILDKMRVPFAYQGQLLEAGVSVGGAVFGEHGDDAHELFKAADLALYASKASGRSRLTMFHSQLRADAQQRSSMIHMARQVIAERLVEPYYQPKVDMRSGQVLGYEALLRWQHPRLGVQAPATIAAAFEHGELAIRLTDLMLDAVLHDMAAWLRMGFDPGRVAVNASAADLLQADFADHVLARLDQHGVPAQNFEIEVTESVFLGRGADQVARALDRFARGGVRIALDDFGTGFASLSHLKQYPVNVLKIDRSFVSHVDSDAGDAAIVDAVIKLGSSFRMEVVAEGVETAEQAALLLQHGCHIAQGYHYGRPQPAASVLAACGAAPIEPKK</sequence>
<dbReference type="STRING" id="13690.AX777_11615"/>
<evidence type="ECO:0000259" key="3">
    <source>
        <dbReference type="PROSITE" id="PS50883"/>
    </source>
</evidence>
<evidence type="ECO:0000313" key="5">
    <source>
        <dbReference type="EMBL" id="KEZ21225.1"/>
    </source>
</evidence>
<feature type="domain" description="EAL" evidence="3">
    <location>
        <begin position="588"/>
        <end position="843"/>
    </location>
</feature>
<dbReference type="InterPro" id="IPR000700">
    <property type="entry name" value="PAS-assoc_C"/>
</dbReference>
<protein>
    <submittedName>
        <fullName evidence="5">Diguanylate cyclase (GGDEF) domain-containing protein</fullName>
    </submittedName>
</protein>
<dbReference type="Pfam" id="PF08447">
    <property type="entry name" value="PAS_3"/>
    <property type="match status" value="2"/>
</dbReference>
<dbReference type="CDD" id="cd01949">
    <property type="entry name" value="GGDEF"/>
    <property type="match status" value="1"/>
</dbReference>
<dbReference type="Gene3D" id="3.30.450.20">
    <property type="entry name" value="PAS domain"/>
    <property type="match status" value="2"/>
</dbReference>
<reference evidence="5 6" key="1">
    <citation type="submission" date="2014-03" db="EMBL/GenBank/DDBJ databases">
        <title>Genome sequence of Sphingobium yanoikuyae B1.</title>
        <authorList>
            <person name="Gan H.M."/>
            <person name="Gan H.Y."/>
            <person name="Savka M.A."/>
        </authorList>
    </citation>
    <scope>NUCLEOTIDE SEQUENCE [LARGE SCALE GENOMIC DNA]</scope>
    <source>
        <strain evidence="5 6">B1</strain>
    </source>
</reference>
<dbReference type="InterPro" id="IPR013655">
    <property type="entry name" value="PAS_fold_3"/>
</dbReference>
<proteinExistence type="predicted"/>
<dbReference type="PROSITE" id="PS50887">
    <property type="entry name" value="GGDEF"/>
    <property type="match status" value="1"/>
</dbReference>
<dbReference type="Gene3D" id="3.30.70.270">
    <property type="match status" value="1"/>
</dbReference>
<dbReference type="SUPFAM" id="SSF55073">
    <property type="entry name" value="Nucleotide cyclase"/>
    <property type="match status" value="1"/>
</dbReference>
<evidence type="ECO:0000259" key="1">
    <source>
        <dbReference type="PROSITE" id="PS50112"/>
    </source>
</evidence>
<dbReference type="PATRIC" id="fig|13690.10.peg.703"/>
<feature type="domain" description="PAC" evidence="2">
    <location>
        <begin position="361"/>
        <end position="414"/>
    </location>
</feature>
<dbReference type="InterPro" id="IPR043128">
    <property type="entry name" value="Rev_trsase/Diguanyl_cyclase"/>
</dbReference>
<dbReference type="Pfam" id="PF00563">
    <property type="entry name" value="EAL"/>
    <property type="match status" value="1"/>
</dbReference>
<dbReference type="RefSeq" id="WP_037516859.1">
    <property type="nucleotide sequence ID" value="NZ_JGVR01000002.1"/>
</dbReference>
<evidence type="ECO:0000313" key="6">
    <source>
        <dbReference type="Proteomes" id="UP000028534"/>
    </source>
</evidence>
<dbReference type="InterPro" id="IPR001633">
    <property type="entry name" value="EAL_dom"/>
</dbReference>
<dbReference type="EMBL" id="JGVR01000002">
    <property type="protein sequence ID" value="KEZ21225.1"/>
    <property type="molecule type" value="Genomic_DNA"/>
</dbReference>
<dbReference type="SMART" id="SM00267">
    <property type="entry name" value="GGDEF"/>
    <property type="match status" value="1"/>
</dbReference>
<dbReference type="InterPro" id="IPR000160">
    <property type="entry name" value="GGDEF_dom"/>
</dbReference>
<dbReference type="InterPro" id="IPR029787">
    <property type="entry name" value="Nucleotide_cyclase"/>
</dbReference>
<dbReference type="PROSITE" id="PS50112">
    <property type="entry name" value="PAS"/>
    <property type="match status" value="2"/>
</dbReference>
<evidence type="ECO:0000259" key="4">
    <source>
        <dbReference type="PROSITE" id="PS50887"/>
    </source>
</evidence>
<evidence type="ECO:0000259" key="2">
    <source>
        <dbReference type="PROSITE" id="PS50113"/>
    </source>
</evidence>
<name>A0A084ETD3_SPHYA</name>
<feature type="domain" description="PAC" evidence="2">
    <location>
        <begin position="232"/>
        <end position="284"/>
    </location>
</feature>
<dbReference type="SMART" id="SM00091">
    <property type="entry name" value="PAS"/>
    <property type="match status" value="2"/>
</dbReference>
<feature type="domain" description="GGDEF" evidence="4">
    <location>
        <begin position="446"/>
        <end position="579"/>
    </location>
</feature>